<sequence length="70" mass="7587">MSGVGKSLIILGVLLVAAGVVLSLAPRVPWLGKLPGDILIKRENVTVYLPIATSLLLSLVLSLLFWFFRK</sequence>
<reference evidence="2 3" key="1">
    <citation type="submission" date="2022-03" db="EMBL/GenBank/DDBJ databases">
        <authorList>
            <person name="Koch H."/>
        </authorList>
    </citation>
    <scope>NUCLEOTIDE SEQUENCE [LARGE SCALE GENOMIC DNA]</scope>
    <source>
        <strain evidence="2 3">G1</strain>
    </source>
</reference>
<dbReference type="Proteomes" id="UP001295463">
    <property type="component" value="Chromosome"/>
</dbReference>
<keyword evidence="1" id="KW-0812">Transmembrane</keyword>
<dbReference type="Pfam" id="PF11146">
    <property type="entry name" value="DUF2905"/>
    <property type="match status" value="1"/>
</dbReference>
<keyword evidence="1" id="KW-1133">Transmembrane helix</keyword>
<proteinExistence type="predicted"/>
<protein>
    <submittedName>
        <fullName evidence="2">Membrane protein</fullName>
    </submittedName>
</protein>
<evidence type="ECO:0000313" key="3">
    <source>
        <dbReference type="Proteomes" id="UP001295463"/>
    </source>
</evidence>
<dbReference type="RefSeq" id="WP_305732084.1">
    <property type="nucleotide sequence ID" value="NZ_OW150024.1"/>
</dbReference>
<evidence type="ECO:0000256" key="1">
    <source>
        <dbReference type="SAM" id="Phobius"/>
    </source>
</evidence>
<evidence type="ECO:0000313" key="2">
    <source>
        <dbReference type="EMBL" id="CAH2031248.1"/>
    </source>
</evidence>
<keyword evidence="3" id="KW-1185">Reference proteome</keyword>
<feature type="transmembrane region" description="Helical" evidence="1">
    <location>
        <begin position="47"/>
        <end position="68"/>
    </location>
</feature>
<organism evidence="2 3">
    <name type="scientific">Trichlorobacter ammonificans</name>
    <dbReference type="NCBI Taxonomy" id="2916410"/>
    <lineage>
        <taxon>Bacteria</taxon>
        <taxon>Pseudomonadati</taxon>
        <taxon>Thermodesulfobacteriota</taxon>
        <taxon>Desulfuromonadia</taxon>
        <taxon>Geobacterales</taxon>
        <taxon>Geobacteraceae</taxon>
        <taxon>Trichlorobacter</taxon>
    </lineage>
</organism>
<dbReference type="PANTHER" id="PTHR36443">
    <property type="entry name" value="BSR5223 PROTEIN"/>
    <property type="match status" value="1"/>
</dbReference>
<gene>
    <name evidence="2" type="ORF">GEAMG1_1418</name>
</gene>
<name>A0ABN8HIZ1_9BACT</name>
<dbReference type="InterPro" id="IPR021320">
    <property type="entry name" value="DUF2905"/>
</dbReference>
<keyword evidence="1" id="KW-0472">Membrane</keyword>
<dbReference type="EMBL" id="OW150024">
    <property type="protein sequence ID" value="CAH2031248.1"/>
    <property type="molecule type" value="Genomic_DNA"/>
</dbReference>
<accession>A0ABN8HIZ1</accession>
<dbReference type="PANTHER" id="PTHR36443:SF1">
    <property type="entry name" value="BSR5223 PROTEIN"/>
    <property type="match status" value="1"/>
</dbReference>